<feature type="transmembrane region" description="Helical" evidence="1">
    <location>
        <begin position="293"/>
        <end position="314"/>
    </location>
</feature>
<dbReference type="KEGG" id="tga:TGAM_0411"/>
<feature type="transmembrane region" description="Helical" evidence="1">
    <location>
        <begin position="105"/>
        <end position="125"/>
    </location>
</feature>
<keyword evidence="1" id="KW-0472">Membrane</keyword>
<dbReference type="PATRIC" id="fig|593117.10.peg.407"/>
<evidence type="ECO:0000256" key="1">
    <source>
        <dbReference type="SAM" id="Phobius"/>
    </source>
</evidence>
<accession>C5A3V1</accession>
<feature type="transmembrane region" description="Helical" evidence="1">
    <location>
        <begin position="424"/>
        <end position="441"/>
    </location>
</feature>
<feature type="transmembrane region" description="Helical" evidence="1">
    <location>
        <begin position="204"/>
        <end position="224"/>
    </location>
</feature>
<keyword evidence="1" id="KW-0812">Transmembrane</keyword>
<feature type="transmembrane region" description="Helical" evidence="1">
    <location>
        <begin position="137"/>
        <end position="153"/>
    </location>
</feature>
<dbReference type="STRING" id="593117.TGAM_0411"/>
<proteinExistence type="predicted"/>
<evidence type="ECO:0000313" key="2">
    <source>
        <dbReference type="EMBL" id="ACS32913.1"/>
    </source>
</evidence>
<sequence length="707" mass="79585">MFITTPSVVVLISKNSPMGKTLAAGVFLVVWFVIRFSSGRITTTFDEAYYLSTLRIGGVYSGMITPCVLRAVNAIISNPVISLLLVSLGLFIVYPFLLLRFHKSFSGYSSMSFPFFLALLLSSHLLWSSNEVRPQQIGTLVGLALLLFILRVHEEDLPRFKVLLGVSVLWVLLGLAHILSFAVFLALVWFVGVLELIRGRPLKVYFLSLVPSFFALFLLFMPGYETMVFSIKWMFKHSTNTLFHFLGWNFYSSLLLGWLFLLVSGPIVASLWRRTPTFSLILERIRGEVVRRAGLYTLLGTLAMLALMILQFYLGRNVYELVYRSPNFIVIMQAGNFLFGILTIAGFIGSLNEKRSDFSREVLVFMVVLMVFALLVSTVMPASFGSFGFRNWMIRMYQYFVVFSLPFVAREIEALLGSLQWRRAFVFILVFGITASVLNVSRPPIAYNYPYYWTGCDLELLSRVGPGFVYKGDTLTPPENSLVLSFLGWAYGNRIEPYPGNVEPLPESDLCVSDLCHSPYPYREIPLTSVNLSRATIVTGNIPPDLVSWIRSLFHIRGEGDPVLALGNSTLNPLISKLESQYFLPVVVNYSVITGPHFRYYFAIREGRIKGDVDRSMFVVQAVLVNDTPVIVISSPSLDGVAAGLWLLKNEILRNRTKWGNVSFVVGEWDEMDGRVLPIVRAYSGDKNGFSYGDRIKILRIGTVGKP</sequence>
<dbReference type="Proteomes" id="UP000001488">
    <property type="component" value="Chromosome"/>
</dbReference>
<protein>
    <submittedName>
        <fullName evidence="2">Uncharacterized protein</fullName>
    </submittedName>
</protein>
<dbReference type="eggNOG" id="arCOG08355">
    <property type="taxonomic scope" value="Archaea"/>
</dbReference>
<feature type="transmembrane region" description="Helical" evidence="1">
    <location>
        <begin position="81"/>
        <end position="99"/>
    </location>
</feature>
<feature type="transmembrane region" description="Helical" evidence="1">
    <location>
        <begin position="396"/>
        <end position="412"/>
    </location>
</feature>
<dbReference type="EMBL" id="CP001398">
    <property type="protein sequence ID" value="ACS32913.1"/>
    <property type="molecule type" value="Genomic_DNA"/>
</dbReference>
<feature type="transmembrane region" description="Helical" evidence="1">
    <location>
        <begin position="168"/>
        <end position="192"/>
    </location>
</feature>
<dbReference type="PaxDb" id="593117-TGAM_0411"/>
<feature type="transmembrane region" description="Helical" evidence="1">
    <location>
        <begin position="326"/>
        <end position="350"/>
    </location>
</feature>
<keyword evidence="3" id="KW-1185">Reference proteome</keyword>
<gene>
    <name evidence="2" type="ordered locus">TGAM_0411</name>
</gene>
<dbReference type="HOGENOM" id="CLU_353258_0_0_2"/>
<name>C5A3V1_THEGJ</name>
<feature type="transmembrane region" description="Helical" evidence="1">
    <location>
        <begin position="250"/>
        <end position="272"/>
    </location>
</feature>
<organism evidence="2 3">
    <name type="scientific">Thermococcus gammatolerans (strain DSM 15229 / JCM 11827 / EJ3)</name>
    <dbReference type="NCBI Taxonomy" id="593117"/>
    <lineage>
        <taxon>Archaea</taxon>
        <taxon>Methanobacteriati</taxon>
        <taxon>Methanobacteriota</taxon>
        <taxon>Thermococci</taxon>
        <taxon>Thermococcales</taxon>
        <taxon>Thermococcaceae</taxon>
        <taxon>Thermococcus</taxon>
    </lineage>
</organism>
<dbReference type="AlphaFoldDB" id="C5A3V1"/>
<feature type="transmembrane region" description="Helical" evidence="1">
    <location>
        <begin position="49"/>
        <end position="69"/>
    </location>
</feature>
<keyword evidence="1" id="KW-1133">Transmembrane helix</keyword>
<feature type="transmembrane region" description="Helical" evidence="1">
    <location>
        <begin position="21"/>
        <end position="37"/>
    </location>
</feature>
<reference evidence="2 3" key="1">
    <citation type="journal article" date="2007" name="Genome Biol.">
        <title>Genome analysis and genome-wide proteomics of Thermococcus gammatolerans, the most radioresistant organism known amongst the Archaea.</title>
        <authorList>
            <person name="Zivanovic Y."/>
            <person name="Armengaud J."/>
            <person name="Lagorce A."/>
            <person name="Leplat C."/>
            <person name="Guerin P."/>
            <person name="Dutertre M."/>
            <person name="Anthouard V."/>
            <person name="Forterre P."/>
            <person name="Wincker P."/>
            <person name="Confalonieri F."/>
        </authorList>
    </citation>
    <scope>NUCLEOTIDE SEQUENCE [LARGE SCALE GENOMIC DNA]</scope>
    <source>
        <strain evidence="3">DSM 15229 / JCM 11827 / EJ3</strain>
    </source>
</reference>
<feature type="transmembrane region" description="Helical" evidence="1">
    <location>
        <begin position="362"/>
        <end position="384"/>
    </location>
</feature>
<evidence type="ECO:0000313" key="3">
    <source>
        <dbReference type="Proteomes" id="UP000001488"/>
    </source>
</evidence>